<feature type="region of interest" description="Disordered" evidence="1">
    <location>
        <begin position="38"/>
        <end position="61"/>
    </location>
</feature>
<dbReference type="InParanoid" id="A0A6P8J0J9"/>
<proteinExistence type="predicted"/>
<dbReference type="Proteomes" id="UP000515163">
    <property type="component" value="Unplaced"/>
</dbReference>
<dbReference type="GeneID" id="116307318"/>
<dbReference type="PANTHER" id="PTHR10775:SF193">
    <property type="entry name" value="DUF4216 DOMAIN-CONTAINING PROTEIN"/>
    <property type="match status" value="1"/>
</dbReference>
<feature type="region of interest" description="Disordered" evidence="1">
    <location>
        <begin position="153"/>
        <end position="184"/>
    </location>
</feature>
<accession>A0A6P8J0J9</accession>
<sequence>MSSKCLCNLRKGQVFYSCYKVNKHIKLYGAYELKRPRISDTDDSTSSDNESEVEETREVTTPEPLFEINNDYYCAAGSTQDNYDRESTQETDPHSLHSKIGKPLDKLASSFLLTVIILQNTSKTFFSSVKSIVILKTLGTEENVDEYLENPISVVDSEDSSDTSAEESCSSSESDSEDENADVSMVNSHGNLSSVTKAFLSGQIHDIDEAIAERSVLHSSIKCTLMETMIYLFDWFSSHPSLSKEAFSKILQLWHTILPEGNLLPTNYQQAYRIIKPFLVPEIVFHVCVNDCVLFRDDYKDDITCPKCKEPRFRSGNIPRRPFYYLPLGPRLVRSYGVAEIAEMLQSHGREKEGKDVMSDIHDSPKWKSAYKWKPKSAAAATGMFQARIQANVLLLFVSTVPSHHQGLVLSVVSTGTVFLARSSCGPL</sequence>
<protein>
    <submittedName>
        <fullName evidence="3">Uncharacterized protein LOC116307318</fullName>
    </submittedName>
</protein>
<feature type="compositionally biased region" description="Acidic residues" evidence="1">
    <location>
        <begin position="41"/>
        <end position="53"/>
    </location>
</feature>
<dbReference type="AlphaFoldDB" id="A0A6P8J0J9"/>
<organism evidence="2 3">
    <name type="scientific">Actinia tenebrosa</name>
    <name type="common">Australian red waratah sea anemone</name>
    <dbReference type="NCBI Taxonomy" id="6105"/>
    <lineage>
        <taxon>Eukaryota</taxon>
        <taxon>Metazoa</taxon>
        <taxon>Cnidaria</taxon>
        <taxon>Anthozoa</taxon>
        <taxon>Hexacorallia</taxon>
        <taxon>Actiniaria</taxon>
        <taxon>Actiniidae</taxon>
        <taxon>Actinia</taxon>
    </lineage>
</organism>
<evidence type="ECO:0000313" key="3">
    <source>
        <dbReference type="RefSeq" id="XP_031573366.1"/>
    </source>
</evidence>
<evidence type="ECO:0000256" key="1">
    <source>
        <dbReference type="SAM" id="MobiDB-lite"/>
    </source>
</evidence>
<keyword evidence="2" id="KW-1185">Reference proteome</keyword>
<dbReference type="KEGG" id="aten:116307318"/>
<evidence type="ECO:0000313" key="2">
    <source>
        <dbReference type="Proteomes" id="UP000515163"/>
    </source>
</evidence>
<feature type="compositionally biased region" description="Basic and acidic residues" evidence="1">
    <location>
        <begin position="82"/>
        <end position="95"/>
    </location>
</feature>
<gene>
    <name evidence="3" type="primary">LOC116307318</name>
</gene>
<name>A0A6P8J0J9_ACTTE</name>
<feature type="compositionally biased region" description="Acidic residues" evidence="1">
    <location>
        <begin position="156"/>
        <end position="165"/>
    </location>
</feature>
<dbReference type="OrthoDB" id="1934442at2759"/>
<reference evidence="3" key="1">
    <citation type="submission" date="2025-08" db="UniProtKB">
        <authorList>
            <consortium name="RefSeq"/>
        </authorList>
    </citation>
    <scope>IDENTIFICATION</scope>
    <source>
        <tissue evidence="3">Tentacle</tissue>
    </source>
</reference>
<feature type="region of interest" description="Disordered" evidence="1">
    <location>
        <begin position="79"/>
        <end position="98"/>
    </location>
</feature>
<dbReference type="PANTHER" id="PTHR10775">
    <property type="entry name" value="OS08G0208400 PROTEIN"/>
    <property type="match status" value="1"/>
</dbReference>
<dbReference type="RefSeq" id="XP_031573366.1">
    <property type="nucleotide sequence ID" value="XM_031717506.1"/>
</dbReference>